<dbReference type="OMA" id="NSIAKVC"/>
<evidence type="ECO:0000256" key="5">
    <source>
        <dbReference type="ARBA" id="ARBA00023163"/>
    </source>
</evidence>
<name>A0A022QX28_ERYGU</name>
<keyword evidence="4" id="KW-0238">DNA-binding</keyword>
<dbReference type="InterPro" id="IPR016177">
    <property type="entry name" value="DNA-bd_dom_sf"/>
</dbReference>
<dbReference type="InterPro" id="IPR001471">
    <property type="entry name" value="AP2/ERF_dom"/>
</dbReference>
<evidence type="ECO:0000256" key="1">
    <source>
        <dbReference type="ARBA" id="ARBA00004123"/>
    </source>
</evidence>
<dbReference type="SMART" id="SM00380">
    <property type="entry name" value="AP2"/>
    <property type="match status" value="1"/>
</dbReference>
<keyword evidence="3" id="KW-0805">Transcription regulation</keyword>
<dbReference type="GO" id="GO:0006952">
    <property type="term" value="P:defense response"/>
    <property type="evidence" value="ECO:0007669"/>
    <property type="project" value="UniProtKB-KW"/>
</dbReference>
<comment type="subcellular location">
    <subcellularLocation>
        <location evidence="1">Nucleus</location>
    </subcellularLocation>
</comment>
<dbReference type="SUPFAM" id="SSF54171">
    <property type="entry name" value="DNA-binding domain"/>
    <property type="match status" value="1"/>
</dbReference>
<dbReference type="Gene3D" id="3.30.730.10">
    <property type="entry name" value="AP2/ERF domain"/>
    <property type="match status" value="1"/>
</dbReference>
<dbReference type="InterPro" id="IPR044808">
    <property type="entry name" value="ERF_plant"/>
</dbReference>
<evidence type="ECO:0000259" key="8">
    <source>
        <dbReference type="PROSITE" id="PS51032"/>
    </source>
</evidence>
<dbReference type="AlphaFoldDB" id="A0A022QX28"/>
<dbReference type="PROSITE" id="PS51032">
    <property type="entry name" value="AP2_ERF"/>
    <property type="match status" value="1"/>
</dbReference>
<dbReference type="FunFam" id="3.30.730.10:FF:000001">
    <property type="entry name" value="Ethylene-responsive transcription factor 2"/>
    <property type="match status" value="1"/>
</dbReference>
<sequence length="172" mass="19388">MQAETMSNSDIILLDSIQSYLLNDSDFPDEFYNPNPDSTLTTSFWEQLSYEEVGANRHFTSEGGENAEPVEWRRYRGVRRRPWGKFAAEIRDPGKKGARLWLGTYETPEDAALAYDEAAYELRGSRARLNFPHLIGSSGAARKPARVGKRRQPPEPSTLTGIMSGCAKKRKS</sequence>
<gene>
    <name evidence="9" type="ORF">MIMGU_mgv1a020883mg</name>
</gene>
<organism evidence="9 10">
    <name type="scientific">Erythranthe guttata</name>
    <name type="common">Yellow monkey flower</name>
    <name type="synonym">Mimulus guttatus</name>
    <dbReference type="NCBI Taxonomy" id="4155"/>
    <lineage>
        <taxon>Eukaryota</taxon>
        <taxon>Viridiplantae</taxon>
        <taxon>Streptophyta</taxon>
        <taxon>Embryophyta</taxon>
        <taxon>Tracheophyta</taxon>
        <taxon>Spermatophyta</taxon>
        <taxon>Magnoliopsida</taxon>
        <taxon>eudicotyledons</taxon>
        <taxon>Gunneridae</taxon>
        <taxon>Pentapetalae</taxon>
        <taxon>asterids</taxon>
        <taxon>lamiids</taxon>
        <taxon>Lamiales</taxon>
        <taxon>Phrymaceae</taxon>
        <taxon>Erythranthe</taxon>
    </lineage>
</organism>
<dbReference type="Proteomes" id="UP000030748">
    <property type="component" value="Unassembled WGS sequence"/>
</dbReference>
<dbReference type="PANTHER" id="PTHR31190">
    <property type="entry name" value="DNA-BINDING DOMAIN"/>
    <property type="match status" value="1"/>
</dbReference>
<keyword evidence="2" id="KW-0611">Plant defense</keyword>
<accession>A0A022QX28</accession>
<dbReference type="GO" id="GO:0003700">
    <property type="term" value="F:DNA-binding transcription factor activity"/>
    <property type="evidence" value="ECO:0007669"/>
    <property type="project" value="InterPro"/>
</dbReference>
<dbReference type="PANTHER" id="PTHR31190:SF407">
    <property type="entry name" value="ETHYLENE-RESPONSIVE TRANSCRIPTION FACTOR 13-LIKE"/>
    <property type="match status" value="1"/>
</dbReference>
<dbReference type="GO" id="GO:0003677">
    <property type="term" value="F:DNA binding"/>
    <property type="evidence" value="ECO:0007669"/>
    <property type="project" value="UniProtKB-KW"/>
</dbReference>
<dbReference type="EMBL" id="KI630880">
    <property type="protein sequence ID" value="EYU31898.1"/>
    <property type="molecule type" value="Genomic_DNA"/>
</dbReference>
<evidence type="ECO:0000256" key="7">
    <source>
        <dbReference type="SAM" id="MobiDB-lite"/>
    </source>
</evidence>
<dbReference type="OrthoDB" id="552345at2759"/>
<proteinExistence type="predicted"/>
<evidence type="ECO:0000313" key="9">
    <source>
        <dbReference type="EMBL" id="EYU31898.1"/>
    </source>
</evidence>
<dbReference type="Pfam" id="PF00847">
    <property type="entry name" value="AP2"/>
    <property type="match status" value="1"/>
</dbReference>
<evidence type="ECO:0000256" key="4">
    <source>
        <dbReference type="ARBA" id="ARBA00023125"/>
    </source>
</evidence>
<dbReference type="STRING" id="4155.A0A022QX28"/>
<dbReference type="KEGG" id="egt:105963641"/>
<keyword evidence="5" id="KW-0804">Transcription</keyword>
<feature type="domain" description="AP2/ERF" evidence="8">
    <location>
        <begin position="74"/>
        <end position="132"/>
    </location>
</feature>
<evidence type="ECO:0000256" key="3">
    <source>
        <dbReference type="ARBA" id="ARBA00023015"/>
    </source>
</evidence>
<dbReference type="InterPro" id="IPR036955">
    <property type="entry name" value="AP2/ERF_dom_sf"/>
</dbReference>
<dbReference type="GO" id="GO:0005634">
    <property type="term" value="C:nucleus"/>
    <property type="evidence" value="ECO:0007669"/>
    <property type="project" value="UniProtKB-SubCell"/>
</dbReference>
<protein>
    <recommendedName>
        <fullName evidence="8">AP2/ERF domain-containing protein</fullName>
    </recommendedName>
</protein>
<dbReference type="eggNOG" id="ENOG502SNVR">
    <property type="taxonomic scope" value="Eukaryota"/>
</dbReference>
<reference evidence="9 10" key="1">
    <citation type="journal article" date="2013" name="Proc. Natl. Acad. Sci. U.S.A.">
        <title>Fine-scale variation in meiotic recombination in Mimulus inferred from population shotgun sequencing.</title>
        <authorList>
            <person name="Hellsten U."/>
            <person name="Wright K.M."/>
            <person name="Jenkins J."/>
            <person name="Shu S."/>
            <person name="Yuan Y."/>
            <person name="Wessler S.R."/>
            <person name="Schmutz J."/>
            <person name="Willis J.H."/>
            <person name="Rokhsar D.S."/>
        </authorList>
    </citation>
    <scope>NUCLEOTIDE SEQUENCE [LARGE SCALE GENOMIC DNA]</scope>
    <source>
        <strain evidence="10">cv. DUN x IM62</strain>
    </source>
</reference>
<evidence type="ECO:0000256" key="2">
    <source>
        <dbReference type="ARBA" id="ARBA00022821"/>
    </source>
</evidence>
<dbReference type="PRINTS" id="PR00367">
    <property type="entry name" value="ETHRSPELEMNT"/>
</dbReference>
<evidence type="ECO:0000256" key="6">
    <source>
        <dbReference type="ARBA" id="ARBA00023242"/>
    </source>
</evidence>
<keyword evidence="10" id="KW-1185">Reference proteome</keyword>
<feature type="region of interest" description="Disordered" evidence="7">
    <location>
        <begin position="138"/>
        <end position="172"/>
    </location>
</feature>
<evidence type="ECO:0000313" key="10">
    <source>
        <dbReference type="Proteomes" id="UP000030748"/>
    </source>
</evidence>
<dbReference type="CDD" id="cd00018">
    <property type="entry name" value="AP2"/>
    <property type="match status" value="1"/>
</dbReference>
<dbReference type="GO" id="GO:0009873">
    <property type="term" value="P:ethylene-activated signaling pathway"/>
    <property type="evidence" value="ECO:0007669"/>
    <property type="project" value="InterPro"/>
</dbReference>
<keyword evidence="6" id="KW-0539">Nucleus</keyword>